<name>A0A4Y7TU99_COPMI</name>
<accession>A0A4Y7TU99</accession>
<dbReference type="OrthoDB" id="3184970at2759"/>
<keyword evidence="2" id="KW-1185">Reference proteome</keyword>
<dbReference type="STRING" id="71717.A0A4Y7TU99"/>
<sequence length="170" mass="19005">VNGCTTPVDIVLRSSDHALISAHKANLEQFSKGFPDVDSVMDDDSPVDLTENRETLRLLMQFMHKQKLPDVSDLTGSRIHLLFSLGEAAEKYFVYSARQCAVFILRMPQVRTTVFCYAAKFNYPAVADAAAPYTLGEALVNMEKRMWGYPTTVYAWVSPGIYSTDGALRK</sequence>
<feature type="non-terminal residue" evidence="1">
    <location>
        <position position="1"/>
    </location>
</feature>
<organism evidence="1 2">
    <name type="scientific">Coprinellus micaceus</name>
    <name type="common">Glistening ink-cap mushroom</name>
    <name type="synonym">Coprinus micaceus</name>
    <dbReference type="NCBI Taxonomy" id="71717"/>
    <lineage>
        <taxon>Eukaryota</taxon>
        <taxon>Fungi</taxon>
        <taxon>Dikarya</taxon>
        <taxon>Basidiomycota</taxon>
        <taxon>Agaricomycotina</taxon>
        <taxon>Agaricomycetes</taxon>
        <taxon>Agaricomycetidae</taxon>
        <taxon>Agaricales</taxon>
        <taxon>Agaricineae</taxon>
        <taxon>Psathyrellaceae</taxon>
        <taxon>Coprinellus</taxon>
    </lineage>
</organism>
<evidence type="ECO:0000313" key="1">
    <source>
        <dbReference type="EMBL" id="TEB37757.1"/>
    </source>
</evidence>
<proteinExistence type="predicted"/>
<dbReference type="AlphaFoldDB" id="A0A4Y7TU99"/>
<gene>
    <name evidence="1" type="ORF">FA13DRAFT_1621500</name>
</gene>
<protein>
    <recommendedName>
        <fullName evidence="3">BTB domain-containing protein</fullName>
    </recommendedName>
</protein>
<reference evidence="1 2" key="1">
    <citation type="journal article" date="2019" name="Nat. Ecol. Evol.">
        <title>Megaphylogeny resolves global patterns of mushroom evolution.</title>
        <authorList>
            <person name="Varga T."/>
            <person name="Krizsan K."/>
            <person name="Foldi C."/>
            <person name="Dima B."/>
            <person name="Sanchez-Garcia M."/>
            <person name="Sanchez-Ramirez S."/>
            <person name="Szollosi G.J."/>
            <person name="Szarkandi J.G."/>
            <person name="Papp V."/>
            <person name="Albert L."/>
            <person name="Andreopoulos W."/>
            <person name="Angelini C."/>
            <person name="Antonin V."/>
            <person name="Barry K.W."/>
            <person name="Bougher N.L."/>
            <person name="Buchanan P."/>
            <person name="Buyck B."/>
            <person name="Bense V."/>
            <person name="Catcheside P."/>
            <person name="Chovatia M."/>
            <person name="Cooper J."/>
            <person name="Damon W."/>
            <person name="Desjardin D."/>
            <person name="Finy P."/>
            <person name="Geml J."/>
            <person name="Haridas S."/>
            <person name="Hughes K."/>
            <person name="Justo A."/>
            <person name="Karasinski D."/>
            <person name="Kautmanova I."/>
            <person name="Kiss B."/>
            <person name="Kocsube S."/>
            <person name="Kotiranta H."/>
            <person name="LaButti K.M."/>
            <person name="Lechner B.E."/>
            <person name="Liimatainen K."/>
            <person name="Lipzen A."/>
            <person name="Lukacs Z."/>
            <person name="Mihaltcheva S."/>
            <person name="Morgado L.N."/>
            <person name="Niskanen T."/>
            <person name="Noordeloos M.E."/>
            <person name="Ohm R.A."/>
            <person name="Ortiz-Santana B."/>
            <person name="Ovrebo C."/>
            <person name="Racz N."/>
            <person name="Riley R."/>
            <person name="Savchenko A."/>
            <person name="Shiryaev A."/>
            <person name="Soop K."/>
            <person name="Spirin V."/>
            <person name="Szebenyi C."/>
            <person name="Tomsovsky M."/>
            <person name="Tulloss R.E."/>
            <person name="Uehling J."/>
            <person name="Grigoriev I.V."/>
            <person name="Vagvolgyi C."/>
            <person name="Papp T."/>
            <person name="Martin F.M."/>
            <person name="Miettinen O."/>
            <person name="Hibbett D.S."/>
            <person name="Nagy L.G."/>
        </authorList>
    </citation>
    <scope>NUCLEOTIDE SEQUENCE [LARGE SCALE GENOMIC DNA]</scope>
    <source>
        <strain evidence="1 2">FP101781</strain>
    </source>
</reference>
<dbReference type="Proteomes" id="UP000298030">
    <property type="component" value="Unassembled WGS sequence"/>
</dbReference>
<comment type="caution">
    <text evidence="1">The sequence shown here is derived from an EMBL/GenBank/DDBJ whole genome shotgun (WGS) entry which is preliminary data.</text>
</comment>
<evidence type="ECO:0000313" key="2">
    <source>
        <dbReference type="Proteomes" id="UP000298030"/>
    </source>
</evidence>
<evidence type="ECO:0008006" key="3">
    <source>
        <dbReference type="Google" id="ProtNLM"/>
    </source>
</evidence>
<dbReference type="EMBL" id="QPFP01000003">
    <property type="protein sequence ID" value="TEB37757.1"/>
    <property type="molecule type" value="Genomic_DNA"/>
</dbReference>